<dbReference type="AlphaFoldDB" id="A0A239C2U0"/>
<evidence type="ECO:0000313" key="1">
    <source>
        <dbReference type="EMBL" id="SNS14440.1"/>
    </source>
</evidence>
<dbReference type="OrthoDB" id="555447at2"/>
<sequence>MTRSQTRILAVASGGGHWVQLLRLRPAFEQHQVTYMTTSAAYARDVGTGLVTVTDANLKEKSRLARMFLQVFLHIVRLRPNVVISTGAAPGFAAILFGRLVGARTIWIDSIANSEKLSVSGRFARHFANLWLTQWPHLARPEGPEYWGGVL</sequence>
<dbReference type="Gene3D" id="3.40.50.2000">
    <property type="entry name" value="Glycogen Phosphorylase B"/>
    <property type="match status" value="1"/>
</dbReference>
<accession>A0A239C2U0</accession>
<organism evidence="1 2">
    <name type="scientific">Noviherbaspirillum humi</name>
    <dbReference type="NCBI Taxonomy" id="1688639"/>
    <lineage>
        <taxon>Bacteria</taxon>
        <taxon>Pseudomonadati</taxon>
        <taxon>Pseudomonadota</taxon>
        <taxon>Betaproteobacteria</taxon>
        <taxon>Burkholderiales</taxon>
        <taxon>Oxalobacteraceae</taxon>
        <taxon>Noviherbaspirillum</taxon>
    </lineage>
</organism>
<dbReference type="Proteomes" id="UP000198284">
    <property type="component" value="Unassembled WGS sequence"/>
</dbReference>
<name>A0A239C2U0_9BURK</name>
<gene>
    <name evidence="1" type="ORF">SAMN06265795_101224</name>
</gene>
<dbReference type="SUPFAM" id="SSF53756">
    <property type="entry name" value="UDP-Glycosyltransferase/glycogen phosphorylase"/>
    <property type="match status" value="1"/>
</dbReference>
<reference evidence="1 2" key="1">
    <citation type="submission" date="2017-06" db="EMBL/GenBank/DDBJ databases">
        <authorList>
            <person name="Kim H.J."/>
            <person name="Triplett B.A."/>
        </authorList>
    </citation>
    <scope>NUCLEOTIDE SEQUENCE [LARGE SCALE GENOMIC DNA]</scope>
    <source>
        <strain evidence="1 2">U15</strain>
    </source>
</reference>
<evidence type="ECO:0000313" key="2">
    <source>
        <dbReference type="Proteomes" id="UP000198284"/>
    </source>
</evidence>
<dbReference type="EMBL" id="FZOT01000001">
    <property type="protein sequence ID" value="SNS14440.1"/>
    <property type="molecule type" value="Genomic_DNA"/>
</dbReference>
<proteinExistence type="predicted"/>
<dbReference type="InterPro" id="IPR013969">
    <property type="entry name" value="Oligosacch_biosynth_Alg14"/>
</dbReference>
<dbReference type="Pfam" id="PF08660">
    <property type="entry name" value="Alg14"/>
    <property type="match status" value="1"/>
</dbReference>
<protein>
    <submittedName>
        <fullName evidence="1">Oligosaccharide biosynthesis protein Alg14 like</fullName>
    </submittedName>
</protein>
<keyword evidence="2" id="KW-1185">Reference proteome</keyword>
<dbReference type="GO" id="GO:0006488">
    <property type="term" value="P:dolichol-linked oligosaccharide biosynthetic process"/>
    <property type="evidence" value="ECO:0007669"/>
    <property type="project" value="InterPro"/>
</dbReference>